<keyword evidence="1" id="KW-0812">Transmembrane</keyword>
<gene>
    <name evidence="2" type="ORF">BKA67DRAFT_690032</name>
</gene>
<feature type="transmembrane region" description="Helical" evidence="1">
    <location>
        <begin position="187"/>
        <end position="207"/>
    </location>
</feature>
<accession>A0A9P8ZYI7</accession>
<dbReference type="RefSeq" id="XP_045959472.1">
    <property type="nucleotide sequence ID" value="XM_046109121.1"/>
</dbReference>
<protein>
    <submittedName>
        <fullName evidence="2">Uncharacterized protein</fullName>
    </submittedName>
</protein>
<reference evidence="2" key="1">
    <citation type="journal article" date="2021" name="Nat. Commun.">
        <title>Genetic determinants of endophytism in the Arabidopsis root mycobiome.</title>
        <authorList>
            <person name="Mesny F."/>
            <person name="Miyauchi S."/>
            <person name="Thiergart T."/>
            <person name="Pickel B."/>
            <person name="Atanasova L."/>
            <person name="Karlsson M."/>
            <person name="Huettel B."/>
            <person name="Barry K.W."/>
            <person name="Haridas S."/>
            <person name="Chen C."/>
            <person name="Bauer D."/>
            <person name="Andreopoulos W."/>
            <person name="Pangilinan J."/>
            <person name="LaButti K."/>
            <person name="Riley R."/>
            <person name="Lipzen A."/>
            <person name="Clum A."/>
            <person name="Drula E."/>
            <person name="Henrissat B."/>
            <person name="Kohler A."/>
            <person name="Grigoriev I.V."/>
            <person name="Martin F.M."/>
            <person name="Hacquard S."/>
        </authorList>
    </citation>
    <scope>NUCLEOTIDE SEQUENCE</scope>
    <source>
        <strain evidence="2">MPI-SDFR-AT-0073</strain>
    </source>
</reference>
<comment type="caution">
    <text evidence="2">The sequence shown here is derived from an EMBL/GenBank/DDBJ whole genome shotgun (WGS) entry which is preliminary data.</text>
</comment>
<keyword evidence="1" id="KW-1133">Transmembrane helix</keyword>
<dbReference type="GeneID" id="70138012"/>
<dbReference type="Proteomes" id="UP000758603">
    <property type="component" value="Unassembled WGS sequence"/>
</dbReference>
<evidence type="ECO:0000313" key="3">
    <source>
        <dbReference type="Proteomes" id="UP000758603"/>
    </source>
</evidence>
<proteinExistence type="predicted"/>
<dbReference type="EMBL" id="JAGPXC010000003">
    <property type="protein sequence ID" value="KAH6655207.1"/>
    <property type="molecule type" value="Genomic_DNA"/>
</dbReference>
<evidence type="ECO:0000256" key="1">
    <source>
        <dbReference type="SAM" id="Phobius"/>
    </source>
</evidence>
<dbReference type="AlphaFoldDB" id="A0A9P8ZYI7"/>
<feature type="transmembrane region" description="Helical" evidence="1">
    <location>
        <begin position="232"/>
        <end position="255"/>
    </location>
</feature>
<keyword evidence="3" id="KW-1185">Reference proteome</keyword>
<evidence type="ECO:0000313" key="2">
    <source>
        <dbReference type="EMBL" id="KAH6655207.1"/>
    </source>
</evidence>
<organism evidence="2 3">
    <name type="scientific">Truncatella angustata</name>
    <dbReference type="NCBI Taxonomy" id="152316"/>
    <lineage>
        <taxon>Eukaryota</taxon>
        <taxon>Fungi</taxon>
        <taxon>Dikarya</taxon>
        <taxon>Ascomycota</taxon>
        <taxon>Pezizomycotina</taxon>
        <taxon>Sordariomycetes</taxon>
        <taxon>Xylariomycetidae</taxon>
        <taxon>Amphisphaeriales</taxon>
        <taxon>Sporocadaceae</taxon>
        <taxon>Truncatella</taxon>
    </lineage>
</organism>
<keyword evidence="1" id="KW-0472">Membrane</keyword>
<name>A0A9P8ZYI7_9PEZI</name>
<sequence>MLLCLKQPISSELAASPEVTTIHTSCTLFYCLRLATVLMANPLVNLPATRSTAPNTDSSNFVGSMPSRQRISSRLQQSTIAQNSRLRQLWTSRWIHPQRKAYLHALVDTSNCWSLILTIFYINGLDQALCNGIPPGVEFYRIHTAWQIILAAVVGGSLGSLFKTIGEWNEQIPRPGKNLVVVGRVHLPLWLYMCLTLVGTFTLSFMASGGLRKMRSYARAAQAPSEQFPTNWAWYGVVTAICDISLLAVAADAIIRHKMMVSQERDVVDDTVDKRPGQSGSA</sequence>
<dbReference type="OrthoDB" id="10568299at2759"/>